<dbReference type="PANTHER" id="PTHR11257">
    <property type="entry name" value="CHEMOSENSORY PROTEIN-RELATED"/>
    <property type="match status" value="1"/>
</dbReference>
<reference evidence="3" key="1">
    <citation type="submission" date="2025-08" db="UniProtKB">
        <authorList>
            <consortium name="RefSeq"/>
        </authorList>
    </citation>
    <scope>IDENTIFICATION</scope>
</reference>
<protein>
    <submittedName>
        <fullName evidence="3">Ejaculatory bulb-specific protein 3-like</fullName>
    </submittedName>
</protein>
<dbReference type="Pfam" id="PF03392">
    <property type="entry name" value="OS-D"/>
    <property type="match status" value="1"/>
</dbReference>
<evidence type="ECO:0000313" key="3">
    <source>
        <dbReference type="RefSeq" id="XP_011641622.1"/>
    </source>
</evidence>
<proteinExistence type="predicted"/>
<name>A0A6I9WPV1_9HYME</name>
<dbReference type="GeneID" id="105430016"/>
<accession>A0A6I9WPV1</accession>
<dbReference type="InterPro" id="IPR005055">
    <property type="entry name" value="A10/PebIII"/>
</dbReference>
<dbReference type="KEGG" id="pbar:105430016"/>
<dbReference type="SUPFAM" id="SSF100910">
    <property type="entry name" value="Chemosensory protein Csp2"/>
    <property type="match status" value="1"/>
</dbReference>
<keyword evidence="2" id="KW-1185">Reference proteome</keyword>
<organism evidence="2 3">
    <name type="scientific">Pogonomyrmex barbatus</name>
    <name type="common">red harvester ant</name>
    <dbReference type="NCBI Taxonomy" id="144034"/>
    <lineage>
        <taxon>Eukaryota</taxon>
        <taxon>Metazoa</taxon>
        <taxon>Ecdysozoa</taxon>
        <taxon>Arthropoda</taxon>
        <taxon>Hexapoda</taxon>
        <taxon>Insecta</taxon>
        <taxon>Pterygota</taxon>
        <taxon>Neoptera</taxon>
        <taxon>Endopterygota</taxon>
        <taxon>Hymenoptera</taxon>
        <taxon>Apocrita</taxon>
        <taxon>Aculeata</taxon>
        <taxon>Formicoidea</taxon>
        <taxon>Formicidae</taxon>
        <taxon>Myrmicinae</taxon>
        <taxon>Pogonomyrmex</taxon>
    </lineage>
</organism>
<dbReference type="PANTHER" id="PTHR11257:SF13">
    <property type="entry name" value="GEO07322P1"/>
    <property type="match status" value="1"/>
</dbReference>
<feature type="signal peptide" evidence="1">
    <location>
        <begin position="1"/>
        <end position="21"/>
    </location>
</feature>
<gene>
    <name evidence="3" type="primary">LOC105430016</name>
</gene>
<keyword evidence="1" id="KW-0732">Signal</keyword>
<dbReference type="RefSeq" id="XP_011641622.1">
    <property type="nucleotide sequence ID" value="XM_011643320.1"/>
</dbReference>
<evidence type="ECO:0000313" key="2">
    <source>
        <dbReference type="Proteomes" id="UP000504615"/>
    </source>
</evidence>
<dbReference type="AlphaFoldDB" id="A0A6I9WPV1"/>
<dbReference type="Proteomes" id="UP000504615">
    <property type="component" value="Unplaced"/>
</dbReference>
<dbReference type="Gene3D" id="1.10.2080.10">
    <property type="entry name" value="Insect odorant-binding protein A10/Ejaculatory bulb-specific protein 3"/>
    <property type="match status" value="1"/>
</dbReference>
<sequence>MARLNHIAVTIAMSVLICVLAEELYSDRFDDIDVLSILQNKEMRKGYYNCFMKLAPCTSPEQIELTGTFSEAYQTKCKKCTEKQKKRMQVIEEWYVNNEPDEWKLIIEKTVENMKNAGQ</sequence>
<dbReference type="OrthoDB" id="8183954at2759"/>
<evidence type="ECO:0000256" key="1">
    <source>
        <dbReference type="SAM" id="SignalP"/>
    </source>
</evidence>
<dbReference type="InterPro" id="IPR036682">
    <property type="entry name" value="OS_D_A10/PebIII_sf"/>
</dbReference>
<feature type="chain" id="PRO_5026707063" evidence="1">
    <location>
        <begin position="22"/>
        <end position="119"/>
    </location>
</feature>